<organism evidence="12 13">
    <name type="scientific">Miscanthus lutarioriparius</name>
    <dbReference type="NCBI Taxonomy" id="422564"/>
    <lineage>
        <taxon>Eukaryota</taxon>
        <taxon>Viridiplantae</taxon>
        <taxon>Streptophyta</taxon>
        <taxon>Embryophyta</taxon>
        <taxon>Tracheophyta</taxon>
        <taxon>Spermatophyta</taxon>
        <taxon>Magnoliopsida</taxon>
        <taxon>Liliopsida</taxon>
        <taxon>Poales</taxon>
        <taxon>Poaceae</taxon>
        <taxon>PACMAD clade</taxon>
        <taxon>Panicoideae</taxon>
        <taxon>Andropogonodae</taxon>
        <taxon>Andropogoneae</taxon>
        <taxon>Saccharinae</taxon>
        <taxon>Miscanthus</taxon>
    </lineage>
</organism>
<dbReference type="GO" id="GO:0005524">
    <property type="term" value="F:ATP binding"/>
    <property type="evidence" value="ECO:0007669"/>
    <property type="project" value="UniProtKB-KW"/>
</dbReference>
<evidence type="ECO:0000256" key="4">
    <source>
        <dbReference type="ARBA" id="ARBA00022723"/>
    </source>
</evidence>
<feature type="domain" description="Response regulatory" evidence="11">
    <location>
        <begin position="553"/>
        <end position="700"/>
    </location>
</feature>
<name>A0A811SJZ8_9POAL</name>
<dbReference type="GO" id="GO:0051740">
    <property type="term" value="F:ethylene binding"/>
    <property type="evidence" value="ECO:0007669"/>
    <property type="project" value="TreeGrafter"/>
</dbReference>
<evidence type="ECO:0000256" key="2">
    <source>
        <dbReference type="ARBA" id="ARBA00012438"/>
    </source>
</evidence>
<evidence type="ECO:0000256" key="8">
    <source>
        <dbReference type="PROSITE-ProRule" id="PRU00169"/>
    </source>
</evidence>
<dbReference type="EC" id="2.7.13.3" evidence="2"/>
<evidence type="ECO:0000256" key="5">
    <source>
        <dbReference type="ARBA" id="ARBA00022741"/>
    </source>
</evidence>
<evidence type="ECO:0000256" key="10">
    <source>
        <dbReference type="SAM" id="Phobius"/>
    </source>
</evidence>
<dbReference type="Proteomes" id="UP000604825">
    <property type="component" value="Unassembled WGS sequence"/>
</dbReference>
<keyword evidence="10" id="KW-0812">Transmembrane</keyword>
<evidence type="ECO:0000313" key="13">
    <source>
        <dbReference type="Proteomes" id="UP000604825"/>
    </source>
</evidence>
<evidence type="ECO:0000259" key="11">
    <source>
        <dbReference type="PROSITE" id="PS50110"/>
    </source>
</evidence>
<feature type="transmembrane region" description="Helical" evidence="10">
    <location>
        <begin position="87"/>
        <end position="109"/>
    </location>
</feature>
<comment type="caution">
    <text evidence="12">The sequence shown here is derived from an EMBL/GenBank/DDBJ whole genome shotgun (WGS) entry which is preliminary data.</text>
</comment>
<dbReference type="Gene3D" id="3.40.50.2300">
    <property type="match status" value="1"/>
</dbReference>
<dbReference type="GO" id="GO:0038199">
    <property type="term" value="F:ethylene receptor activity"/>
    <property type="evidence" value="ECO:0007669"/>
    <property type="project" value="TreeGrafter"/>
</dbReference>
<comment type="catalytic activity">
    <reaction evidence="1">
        <text>ATP + protein L-histidine = ADP + protein N-phospho-L-histidine.</text>
        <dbReference type="EC" id="2.7.13.3"/>
    </reaction>
</comment>
<dbReference type="InterPro" id="IPR058544">
    <property type="entry name" value="ETR1_N"/>
</dbReference>
<reference evidence="12" key="1">
    <citation type="submission" date="2020-10" db="EMBL/GenBank/DDBJ databases">
        <authorList>
            <person name="Han B."/>
            <person name="Lu T."/>
            <person name="Zhao Q."/>
            <person name="Huang X."/>
            <person name="Zhao Y."/>
        </authorList>
    </citation>
    <scope>NUCLEOTIDE SEQUENCE</scope>
</reference>
<keyword evidence="13" id="KW-1185">Reference proteome</keyword>
<keyword evidence="10" id="KW-1133">Transmembrane helix</keyword>
<dbReference type="SUPFAM" id="SSF52172">
    <property type="entry name" value="CheY-like"/>
    <property type="match status" value="1"/>
</dbReference>
<dbReference type="GO" id="GO:0005783">
    <property type="term" value="C:endoplasmic reticulum"/>
    <property type="evidence" value="ECO:0007669"/>
    <property type="project" value="TreeGrafter"/>
</dbReference>
<sequence>MGARCSGGCDGREDGAVEALVQWQKVSDFLIGASYMSIPLELLHFATCADLKPLRWVLLQFGAFIVLCGLVHLVAVFTYARPDSRRLLVAITAAKALAAVAAVSLPTFIPQLLRLKTREALLRDKARQLDRDVDLVRRREEIAARVVRAITQHIRRDGGGGAGGALQPDTHAVLRTAVFHLSDALSLSSCAVWMPAASSDDGHSLLHLVHQLPEDEHQAPTMTTRMAIRITDPDVAAVMASKDAKVLRPGSALGTTSGHGRAAAIRMPMLTVSNFVDASSSGSDGQGAAVSYAIMVLVLPTTKNHRARGGGGGAREWNRQELEIVEVATDPLAVALSHAAVQEEWQLTRHKLAEWQRVLAQARHDAAVATGARDAAQSAMREGVLRPMHSVAGLLSLMQAQQQQDGAFRCAEQRVAVDAMARISALSSTLIDDVISALLTPATVRGEPASAGASCECHCHDLCFAVDTVPVGDQETMSGSGLPDWITPNFSGCKLGMCQVPIWDHKTLPRQLTAFVQPTTSRKNQKKDQHQRQRQFSFSQLRDAAKHRYVQQDRADDERDDTSREVTRKLLERLGCHVLPVPSAAHCLSLLLGSATAGGDNPSFQFPYLQPQAVLLDLHTPAAASVDAASAMDDGFEVALRIREVTGDRFSWLLILVALPLPPRASCIDVRDVCKRTGVNGVIHKPITLPALAAQLQRAVHNDS</sequence>
<evidence type="ECO:0000256" key="7">
    <source>
        <dbReference type="ARBA" id="ARBA00022840"/>
    </source>
</evidence>
<dbReference type="InterPro" id="IPR011006">
    <property type="entry name" value="CheY-like_superfamily"/>
</dbReference>
<keyword evidence="7" id="KW-0067">ATP-binding</keyword>
<dbReference type="Pfam" id="PF25487">
    <property type="entry name" value="ETR1_N"/>
    <property type="match status" value="1"/>
</dbReference>
<accession>A0A811SJZ8</accession>
<evidence type="ECO:0000256" key="3">
    <source>
        <dbReference type="ARBA" id="ARBA00022679"/>
    </source>
</evidence>
<evidence type="ECO:0000256" key="6">
    <source>
        <dbReference type="ARBA" id="ARBA00022777"/>
    </source>
</evidence>
<gene>
    <name evidence="12" type="ORF">NCGR_LOCUS64957</name>
</gene>
<evidence type="ECO:0000313" key="12">
    <source>
        <dbReference type="EMBL" id="CAD6340859.1"/>
    </source>
</evidence>
<keyword evidence="6" id="KW-0418">Kinase</keyword>
<keyword evidence="8" id="KW-0597">Phosphoprotein</keyword>
<keyword evidence="4" id="KW-0479">Metal-binding</keyword>
<keyword evidence="10" id="KW-0472">Membrane</keyword>
<dbReference type="PANTHER" id="PTHR24423">
    <property type="entry name" value="TWO-COMPONENT SENSOR HISTIDINE KINASE"/>
    <property type="match status" value="1"/>
</dbReference>
<dbReference type="AlphaFoldDB" id="A0A811SJZ8"/>
<protein>
    <recommendedName>
        <fullName evidence="2">histidine kinase</fullName>
        <ecNumber evidence="2">2.7.13.3</ecNumber>
    </recommendedName>
</protein>
<dbReference type="PANTHER" id="PTHR24423:SF617">
    <property type="entry name" value="PROTEIN EIN4"/>
    <property type="match status" value="1"/>
</dbReference>
<evidence type="ECO:0000256" key="1">
    <source>
        <dbReference type="ARBA" id="ARBA00000085"/>
    </source>
</evidence>
<dbReference type="EMBL" id="CAJGYO010000082">
    <property type="protein sequence ID" value="CAD6340859.1"/>
    <property type="molecule type" value="Genomic_DNA"/>
</dbReference>
<feature type="modified residue" description="4-aspartylphosphate" evidence="8">
    <location>
        <position position="617"/>
    </location>
</feature>
<dbReference type="GO" id="GO:0046872">
    <property type="term" value="F:metal ion binding"/>
    <property type="evidence" value="ECO:0007669"/>
    <property type="project" value="UniProtKB-KW"/>
</dbReference>
<evidence type="ECO:0000256" key="9">
    <source>
        <dbReference type="SAM" id="MobiDB-lite"/>
    </source>
</evidence>
<feature type="region of interest" description="Disordered" evidence="9">
    <location>
        <begin position="516"/>
        <end position="537"/>
    </location>
</feature>
<dbReference type="InterPro" id="IPR001789">
    <property type="entry name" value="Sig_transdc_resp-reg_receiver"/>
</dbReference>
<feature type="transmembrane region" description="Helical" evidence="10">
    <location>
        <begin position="61"/>
        <end position="80"/>
    </location>
</feature>
<keyword evidence="5" id="KW-0547">Nucleotide-binding</keyword>
<keyword evidence="3" id="KW-0808">Transferase</keyword>
<proteinExistence type="predicted"/>
<dbReference type="OrthoDB" id="647750at2759"/>
<dbReference type="PROSITE" id="PS50110">
    <property type="entry name" value="RESPONSE_REGULATORY"/>
    <property type="match status" value="1"/>
</dbReference>
<dbReference type="GO" id="GO:0004673">
    <property type="term" value="F:protein histidine kinase activity"/>
    <property type="evidence" value="ECO:0007669"/>
    <property type="project" value="UniProtKB-EC"/>
</dbReference>